<dbReference type="Gene3D" id="3.50.50.60">
    <property type="entry name" value="FAD/NAD(P)-binding domain"/>
    <property type="match status" value="1"/>
</dbReference>
<dbReference type="InterPro" id="IPR036188">
    <property type="entry name" value="FAD/NAD-bd_sf"/>
</dbReference>
<organism evidence="2 3">
    <name type="scientific">Streptomyces fuscichromogenes</name>
    <dbReference type="NCBI Taxonomy" id="1324013"/>
    <lineage>
        <taxon>Bacteria</taxon>
        <taxon>Bacillati</taxon>
        <taxon>Actinomycetota</taxon>
        <taxon>Actinomycetes</taxon>
        <taxon>Kitasatosporales</taxon>
        <taxon>Streptomycetaceae</taxon>
        <taxon>Streptomyces</taxon>
    </lineage>
</organism>
<feature type="region of interest" description="Disordered" evidence="1">
    <location>
        <begin position="54"/>
        <end position="119"/>
    </location>
</feature>
<dbReference type="Proteomes" id="UP000653411">
    <property type="component" value="Unassembled WGS sequence"/>
</dbReference>
<comment type="caution">
    <text evidence="2">The sequence shown here is derived from an EMBL/GenBank/DDBJ whole genome shotgun (WGS) entry which is preliminary data.</text>
</comment>
<evidence type="ECO:0000313" key="2">
    <source>
        <dbReference type="EMBL" id="GGN29305.1"/>
    </source>
</evidence>
<protein>
    <submittedName>
        <fullName evidence="2">Uncharacterized protein</fullName>
    </submittedName>
</protein>
<accession>A0A918CUL4</accession>
<sequence>MIEPVAVIGAGPFGLSTAAHLRARGVPAQIFGDPMVGWRDHMPAGMILKSTPAASDLDCHSAGTPSPTNATRPGSADWSSNRIPSRRTSPACSTPRTGPTENVTPATDNGPIKEAAGAT</sequence>
<proteinExistence type="predicted"/>
<reference evidence="2" key="2">
    <citation type="submission" date="2020-09" db="EMBL/GenBank/DDBJ databases">
        <authorList>
            <person name="Sun Q."/>
            <person name="Zhou Y."/>
        </authorList>
    </citation>
    <scope>NUCLEOTIDE SEQUENCE</scope>
    <source>
        <strain evidence="2">CGMCC 4.7110</strain>
    </source>
</reference>
<evidence type="ECO:0000313" key="3">
    <source>
        <dbReference type="Proteomes" id="UP000653411"/>
    </source>
</evidence>
<reference evidence="2" key="1">
    <citation type="journal article" date="2014" name="Int. J. Syst. Evol. Microbiol.">
        <title>Complete genome sequence of Corynebacterium casei LMG S-19264T (=DSM 44701T), isolated from a smear-ripened cheese.</title>
        <authorList>
            <consortium name="US DOE Joint Genome Institute (JGI-PGF)"/>
            <person name="Walter F."/>
            <person name="Albersmeier A."/>
            <person name="Kalinowski J."/>
            <person name="Ruckert C."/>
        </authorList>
    </citation>
    <scope>NUCLEOTIDE SEQUENCE</scope>
    <source>
        <strain evidence="2">CGMCC 4.7110</strain>
    </source>
</reference>
<dbReference type="SUPFAM" id="SSF51905">
    <property type="entry name" value="FAD/NAD(P)-binding domain"/>
    <property type="match status" value="1"/>
</dbReference>
<dbReference type="AlphaFoldDB" id="A0A918CUL4"/>
<gene>
    <name evidence="2" type="ORF">GCM10011578_065840</name>
</gene>
<feature type="compositionally biased region" description="Polar residues" evidence="1">
    <location>
        <begin position="63"/>
        <end position="107"/>
    </location>
</feature>
<dbReference type="EMBL" id="BMML01000017">
    <property type="protein sequence ID" value="GGN29305.1"/>
    <property type="molecule type" value="Genomic_DNA"/>
</dbReference>
<name>A0A918CUL4_9ACTN</name>
<keyword evidence="3" id="KW-1185">Reference proteome</keyword>
<evidence type="ECO:0000256" key="1">
    <source>
        <dbReference type="SAM" id="MobiDB-lite"/>
    </source>
</evidence>